<dbReference type="PANTHER" id="PTHR42796">
    <property type="entry name" value="FUMARYLACETOACETATE HYDROLASE DOMAIN-CONTAINING PROTEIN 2A-RELATED"/>
    <property type="match status" value="1"/>
</dbReference>
<dbReference type="InterPro" id="IPR036663">
    <property type="entry name" value="Fumarylacetoacetase_C_sf"/>
</dbReference>
<dbReference type="SUPFAM" id="SSF56529">
    <property type="entry name" value="FAH"/>
    <property type="match status" value="1"/>
</dbReference>
<gene>
    <name evidence="4" type="ORF">HRbin17_01613</name>
</gene>
<keyword evidence="4" id="KW-0456">Lyase</keyword>
<evidence type="ECO:0000313" key="5">
    <source>
        <dbReference type="Proteomes" id="UP000236173"/>
    </source>
</evidence>
<sequence length="293" mass="31907">MRLVTYGERGEERLGALVDGGRHIVDLNIASRGSIPPDPIAFLDGDYWALAYKVLSAPVAELQAAALVEADGVRWGAPIPEPRTIIALGLNYRDHAEEGHQEPPPNPLLFAKAPACTVGPFDDIVYPPQVTQLDYEVELAIVIGKRAKQLSPEQVKSVIAGYTVINDVSARDIQFRESQWFRAKSFDTFAPMGPCLVTPDEISDPQNLRLWCAVNGERLQDSTTANMIFKIPDIVAFISQCFTLRPGDVIATGTPAGVGVFRKPPRLLQVGDIVETGVENIGVLRNKVIGLAQ</sequence>
<reference evidence="5" key="1">
    <citation type="submission" date="2017-09" db="EMBL/GenBank/DDBJ databases">
        <title>Metaegenomics of thermophilic ammonia-oxidizing enrichment culture.</title>
        <authorList>
            <person name="Kato S."/>
            <person name="Suzuki K."/>
        </authorList>
    </citation>
    <scope>NUCLEOTIDE SEQUENCE [LARGE SCALE GENOMIC DNA]</scope>
</reference>
<proteinExistence type="inferred from homology"/>
<organism evidence="4 5">
    <name type="scientific">Candidatus Fervidibacter japonicus</name>
    <dbReference type="NCBI Taxonomy" id="2035412"/>
    <lineage>
        <taxon>Bacteria</taxon>
        <taxon>Candidatus Fervidibacterota</taxon>
        <taxon>Candidatus Fervidibacter</taxon>
    </lineage>
</organism>
<dbReference type="Proteomes" id="UP000236173">
    <property type="component" value="Unassembled WGS sequence"/>
</dbReference>
<dbReference type="InterPro" id="IPR051121">
    <property type="entry name" value="FAH"/>
</dbReference>
<dbReference type="GO" id="GO:0046872">
    <property type="term" value="F:metal ion binding"/>
    <property type="evidence" value="ECO:0007669"/>
    <property type="project" value="UniProtKB-KW"/>
</dbReference>
<dbReference type="EMBL" id="BEHT01000020">
    <property type="protein sequence ID" value="GBC99092.1"/>
    <property type="molecule type" value="Genomic_DNA"/>
</dbReference>
<feature type="domain" description="Fumarylacetoacetase-like C-terminal" evidence="3">
    <location>
        <begin position="84"/>
        <end position="288"/>
    </location>
</feature>
<keyword evidence="2" id="KW-0479">Metal-binding</keyword>
<dbReference type="EC" id="4.3.2.3" evidence="4"/>
<comment type="caution">
    <text evidence="4">The sequence shown here is derived from an EMBL/GenBank/DDBJ whole genome shotgun (WGS) entry which is preliminary data.</text>
</comment>
<dbReference type="AlphaFoldDB" id="A0A2H5XD37"/>
<dbReference type="GO" id="GO:0016853">
    <property type="term" value="F:isomerase activity"/>
    <property type="evidence" value="ECO:0007669"/>
    <property type="project" value="UniProtKB-ARBA"/>
</dbReference>
<dbReference type="Gene3D" id="3.90.850.10">
    <property type="entry name" value="Fumarylacetoacetase-like, C-terminal domain"/>
    <property type="match status" value="1"/>
</dbReference>
<dbReference type="Pfam" id="PF01557">
    <property type="entry name" value="FAA_hydrolase"/>
    <property type="match status" value="1"/>
</dbReference>
<evidence type="ECO:0000256" key="2">
    <source>
        <dbReference type="ARBA" id="ARBA00022723"/>
    </source>
</evidence>
<name>A0A2H5XD37_9BACT</name>
<dbReference type="GO" id="GO:0050385">
    <property type="term" value="F:ureidoglycolate lyase activity"/>
    <property type="evidence" value="ECO:0007669"/>
    <property type="project" value="UniProtKB-EC"/>
</dbReference>
<comment type="similarity">
    <text evidence="1">Belongs to the FAH family.</text>
</comment>
<accession>A0A2H5XD37</accession>
<dbReference type="InterPro" id="IPR011234">
    <property type="entry name" value="Fumarylacetoacetase-like_C"/>
</dbReference>
<dbReference type="FunFam" id="3.90.850.10:FF:000002">
    <property type="entry name" value="2-hydroxyhepta-2,4-diene-1,7-dioate isomerase"/>
    <property type="match status" value="1"/>
</dbReference>
<evidence type="ECO:0000313" key="4">
    <source>
        <dbReference type="EMBL" id="GBC99092.1"/>
    </source>
</evidence>
<evidence type="ECO:0000259" key="3">
    <source>
        <dbReference type="Pfam" id="PF01557"/>
    </source>
</evidence>
<protein>
    <submittedName>
        <fullName evidence="4">Ureidoglycolate lyase</fullName>
        <ecNumber evidence="4">4.3.2.3</ecNumber>
    </submittedName>
</protein>
<evidence type="ECO:0000256" key="1">
    <source>
        <dbReference type="ARBA" id="ARBA00010211"/>
    </source>
</evidence>
<dbReference type="GO" id="GO:0019752">
    <property type="term" value="P:carboxylic acid metabolic process"/>
    <property type="evidence" value="ECO:0007669"/>
    <property type="project" value="UniProtKB-ARBA"/>
</dbReference>
<dbReference type="PANTHER" id="PTHR42796:SF4">
    <property type="entry name" value="FUMARYLACETOACETATE HYDROLASE DOMAIN-CONTAINING PROTEIN 2A"/>
    <property type="match status" value="1"/>
</dbReference>